<feature type="compositionally biased region" description="Basic and acidic residues" evidence="6">
    <location>
        <begin position="29"/>
        <end position="41"/>
    </location>
</feature>
<dbReference type="InterPro" id="IPR017930">
    <property type="entry name" value="Myb_dom"/>
</dbReference>
<accession>L1LCQ2</accession>
<dbReference type="InterPro" id="IPR007526">
    <property type="entry name" value="SWIRM"/>
</dbReference>
<evidence type="ECO:0000256" key="2">
    <source>
        <dbReference type="ARBA" id="ARBA00023125"/>
    </source>
</evidence>
<dbReference type="InterPro" id="IPR009057">
    <property type="entry name" value="Homeodomain-like_sf"/>
</dbReference>
<dbReference type="InterPro" id="IPR036388">
    <property type="entry name" value="WH-like_DNA-bd_sf"/>
</dbReference>
<dbReference type="PROSITE" id="PS51294">
    <property type="entry name" value="HTH_MYB"/>
    <property type="match status" value="1"/>
</dbReference>
<dbReference type="PANTHER" id="PTHR12802:SF41">
    <property type="entry name" value="BRAHMA ASSOCIATED PROTEIN 155 KDA"/>
    <property type="match status" value="1"/>
</dbReference>
<evidence type="ECO:0000256" key="1">
    <source>
        <dbReference type="ARBA" id="ARBA00023015"/>
    </source>
</evidence>
<dbReference type="STRING" id="1537102.L1LCQ2"/>
<evidence type="ECO:0008006" key="13">
    <source>
        <dbReference type="Google" id="ProtNLM"/>
    </source>
</evidence>
<evidence type="ECO:0000259" key="10">
    <source>
        <dbReference type="PROSITE" id="PS51294"/>
    </source>
</evidence>
<feature type="domain" description="HTH myb-type" evidence="10">
    <location>
        <begin position="302"/>
        <end position="337"/>
    </location>
</feature>
<evidence type="ECO:0000256" key="3">
    <source>
        <dbReference type="ARBA" id="ARBA00023163"/>
    </source>
</evidence>
<evidence type="ECO:0000259" key="7">
    <source>
        <dbReference type="PROSITE" id="PS50090"/>
    </source>
</evidence>
<feature type="domain" description="Myb-like" evidence="7">
    <location>
        <begin position="294"/>
        <end position="345"/>
    </location>
</feature>
<evidence type="ECO:0000313" key="12">
    <source>
        <dbReference type="Proteomes" id="UP000031512"/>
    </source>
</evidence>
<evidence type="ECO:0000256" key="6">
    <source>
        <dbReference type="SAM" id="MobiDB-lite"/>
    </source>
</evidence>
<dbReference type="PROSITE" id="PS51293">
    <property type="entry name" value="SANT"/>
    <property type="match status" value="1"/>
</dbReference>
<dbReference type="KEGG" id="beq:BEWA_052670"/>
<dbReference type="AlphaFoldDB" id="L1LCQ2"/>
<keyword evidence="12" id="KW-1185">Reference proteome</keyword>
<dbReference type="Gene3D" id="1.10.10.60">
    <property type="entry name" value="Homeodomain-like"/>
    <property type="match status" value="1"/>
</dbReference>
<dbReference type="eggNOG" id="KOG1279">
    <property type="taxonomic scope" value="Eukaryota"/>
</dbReference>
<dbReference type="Pfam" id="PF00249">
    <property type="entry name" value="Myb_DNA-binding"/>
    <property type="match status" value="1"/>
</dbReference>
<proteinExistence type="predicted"/>
<sequence length="709" mass="78430">MILYIFIFQEKKTPCKRRKHATESVSNDEASKGKDTGEAGQKKNLPPYTQWFDIDNVNKIEEECANNIFIGLGLEEDALLEAYKTLRNKIVRLYRKNPLKYLSVTECVRNIDGDASLVMKVHTLLDYWGIINFQARNELGDRISYSYINAKDDAISGNTTGSYSLRYHSYHEAVPGDNYFSGKLNTPFDTSDDRFTSKSIDGVVKFCSNFNSGFSTKSSSIYPKCCSCGVPCKASYYILGPNAVGDISSTLRNNGLWCSLCYGNSNYPISLCKSHFVRIDVPPGLAETACKLGASKNAEAVWSPEDFEKLYEAIRKYGTDWQNVAQYMGQNKTPSECIYQFVNAPLESEVMSKVKLTTYMEPSINENIKASFPFFDSPNTIVALLSFCASVVSPVVASSAAKAALRVIFNNTRKFPSDVDQFIKKGVCSKLGAENVTMDAILSQDANNTPSKEATPKSATEDEGEKKLDEPQEQVNKAEGTTDKADDDSALVDKNETEDKTDASKIQTDDLAPVSELPEVIEKTDKDENPANTPCNKGASPKSNISSIQNLSSREVDNLCPLPSNAYMSGIDDSTVDKTLPSNEGEKTVQKRPHEEITGDKEPSDVQNKDNNTSKNTNNAEYPIKTVKASTVQLAAAAALGAAAARAEELAILENDRLSQALPSLISLKIKRIKEKLRIFKNNEEQMKKDKVQLERELNRILKCNGILR</sequence>
<dbReference type="InterPro" id="IPR017884">
    <property type="entry name" value="SANT_dom"/>
</dbReference>
<keyword evidence="5" id="KW-0175">Coiled coil</keyword>
<keyword evidence="3" id="KW-0804">Transcription</keyword>
<feature type="compositionally biased region" description="Low complexity" evidence="6">
    <location>
        <begin position="609"/>
        <end position="619"/>
    </location>
</feature>
<dbReference type="Gene3D" id="1.10.10.10">
    <property type="entry name" value="Winged helix-like DNA-binding domain superfamily/Winged helix DNA-binding domain"/>
    <property type="match status" value="1"/>
</dbReference>
<dbReference type="PANTHER" id="PTHR12802">
    <property type="entry name" value="SWI/SNF COMPLEX-RELATED"/>
    <property type="match status" value="1"/>
</dbReference>
<feature type="compositionally biased region" description="Basic and acidic residues" evidence="6">
    <location>
        <begin position="584"/>
        <end position="608"/>
    </location>
</feature>
<name>L1LCQ2_THEEQ</name>
<feature type="compositionally biased region" description="Basic and acidic residues" evidence="6">
    <location>
        <begin position="520"/>
        <end position="529"/>
    </location>
</feature>
<dbReference type="PROSITE" id="PS50934">
    <property type="entry name" value="SWIRM"/>
    <property type="match status" value="1"/>
</dbReference>
<reference evidence="11 12" key="1">
    <citation type="journal article" date="2012" name="BMC Genomics">
        <title>Comparative genomic analysis and phylogenetic position of Theileria equi.</title>
        <authorList>
            <person name="Kappmeyer L.S."/>
            <person name="Thiagarajan M."/>
            <person name="Herndon D.R."/>
            <person name="Ramsay J.D."/>
            <person name="Caler E."/>
            <person name="Djikeng A."/>
            <person name="Gillespie J.J."/>
            <person name="Lau A.O."/>
            <person name="Roalson E.H."/>
            <person name="Silva J.C."/>
            <person name="Silva M.G."/>
            <person name="Suarez C.E."/>
            <person name="Ueti M.W."/>
            <person name="Nene V.M."/>
            <person name="Mealey R.H."/>
            <person name="Knowles D.P."/>
            <person name="Brayton K.A."/>
        </authorList>
    </citation>
    <scope>NUCLEOTIDE SEQUENCE [LARGE SCALE GENOMIC DNA]</scope>
    <source>
        <strain evidence="11 12">WA</strain>
    </source>
</reference>
<protein>
    <recommendedName>
        <fullName evidence="13">SWIRM domain-containing protein</fullName>
    </recommendedName>
</protein>
<comment type="caution">
    <text evidence="11">The sequence shown here is derived from an EMBL/GenBank/DDBJ whole genome shotgun (WGS) entry which is preliminary data.</text>
</comment>
<evidence type="ECO:0000256" key="5">
    <source>
        <dbReference type="SAM" id="Coils"/>
    </source>
</evidence>
<dbReference type="Proteomes" id="UP000031512">
    <property type="component" value="Unassembled WGS sequence"/>
</dbReference>
<evidence type="ECO:0000259" key="8">
    <source>
        <dbReference type="PROSITE" id="PS50934"/>
    </source>
</evidence>
<dbReference type="InterPro" id="IPR001005">
    <property type="entry name" value="SANT/Myb"/>
</dbReference>
<feature type="domain" description="SANT" evidence="9">
    <location>
        <begin position="297"/>
        <end position="349"/>
    </location>
</feature>
<evidence type="ECO:0000256" key="4">
    <source>
        <dbReference type="ARBA" id="ARBA00023242"/>
    </source>
</evidence>
<dbReference type="SUPFAM" id="SSF46689">
    <property type="entry name" value="Homeodomain-like"/>
    <property type="match status" value="2"/>
</dbReference>
<dbReference type="CDD" id="cd00167">
    <property type="entry name" value="SANT"/>
    <property type="match status" value="1"/>
</dbReference>
<dbReference type="PROSITE" id="PS50090">
    <property type="entry name" value="MYB_LIKE"/>
    <property type="match status" value="1"/>
</dbReference>
<evidence type="ECO:0000313" key="11">
    <source>
        <dbReference type="EMBL" id="EKX73212.1"/>
    </source>
</evidence>
<dbReference type="Pfam" id="PF04433">
    <property type="entry name" value="SWIRM"/>
    <property type="match status" value="1"/>
</dbReference>
<dbReference type="OrthoDB" id="118550at2759"/>
<dbReference type="GeneID" id="15802819"/>
<feature type="region of interest" description="Disordered" evidence="6">
    <location>
        <begin position="18"/>
        <end position="44"/>
    </location>
</feature>
<feature type="compositionally biased region" description="Basic and acidic residues" evidence="6">
    <location>
        <begin position="491"/>
        <end position="503"/>
    </location>
</feature>
<dbReference type="VEuPathDB" id="PiroplasmaDB:BEWA_052670"/>
<dbReference type="RefSeq" id="XP_004832664.1">
    <property type="nucleotide sequence ID" value="XM_004832607.1"/>
</dbReference>
<dbReference type="SMART" id="SM00717">
    <property type="entry name" value="SANT"/>
    <property type="match status" value="1"/>
</dbReference>
<feature type="compositionally biased region" description="Polar residues" evidence="6">
    <location>
        <begin position="530"/>
        <end position="545"/>
    </location>
</feature>
<feature type="region of interest" description="Disordered" evidence="6">
    <location>
        <begin position="570"/>
        <end position="620"/>
    </location>
</feature>
<dbReference type="GO" id="GO:0003677">
    <property type="term" value="F:DNA binding"/>
    <property type="evidence" value="ECO:0007669"/>
    <property type="project" value="UniProtKB-KW"/>
</dbReference>
<feature type="region of interest" description="Disordered" evidence="6">
    <location>
        <begin position="442"/>
        <end position="545"/>
    </location>
</feature>
<dbReference type="EMBL" id="ACOU01000003">
    <property type="protein sequence ID" value="EKX73212.1"/>
    <property type="molecule type" value="Genomic_DNA"/>
</dbReference>
<feature type="coiled-coil region" evidence="5">
    <location>
        <begin position="670"/>
        <end position="697"/>
    </location>
</feature>
<gene>
    <name evidence="11" type="ORF">BEWA_052670</name>
</gene>
<feature type="domain" description="SWIRM" evidence="8">
    <location>
        <begin position="43"/>
        <end position="142"/>
    </location>
</feature>
<keyword evidence="2" id="KW-0238">DNA-binding</keyword>
<evidence type="ECO:0000259" key="9">
    <source>
        <dbReference type="PROSITE" id="PS51293"/>
    </source>
</evidence>
<organism evidence="11 12">
    <name type="scientific">Theileria equi strain WA</name>
    <dbReference type="NCBI Taxonomy" id="1537102"/>
    <lineage>
        <taxon>Eukaryota</taxon>
        <taxon>Sar</taxon>
        <taxon>Alveolata</taxon>
        <taxon>Apicomplexa</taxon>
        <taxon>Aconoidasida</taxon>
        <taxon>Piroplasmida</taxon>
        <taxon>Theileriidae</taxon>
        <taxon>Theileria</taxon>
    </lineage>
</organism>
<keyword evidence="4" id="KW-0539">Nucleus</keyword>
<keyword evidence="1" id="KW-0805">Transcription regulation</keyword>